<dbReference type="PROSITE" id="PS51725">
    <property type="entry name" value="ABM"/>
    <property type="match status" value="1"/>
</dbReference>
<evidence type="ECO:0000259" key="2">
    <source>
        <dbReference type="PROSITE" id="PS51725"/>
    </source>
</evidence>
<dbReference type="EMBL" id="BOSL01000001">
    <property type="protein sequence ID" value="GIP51329.1"/>
    <property type="molecule type" value="Genomic_DNA"/>
</dbReference>
<gene>
    <name evidence="3" type="ORF">J42TS3_03640</name>
</gene>
<keyword evidence="4" id="KW-1185">Reference proteome</keyword>
<dbReference type="Gene3D" id="3.30.70.100">
    <property type="match status" value="1"/>
</dbReference>
<dbReference type="InterPro" id="IPR007138">
    <property type="entry name" value="ABM_dom"/>
</dbReference>
<feature type="region of interest" description="Disordered" evidence="1">
    <location>
        <begin position="74"/>
        <end position="96"/>
    </location>
</feature>
<evidence type="ECO:0000256" key="1">
    <source>
        <dbReference type="SAM" id="MobiDB-lite"/>
    </source>
</evidence>
<dbReference type="Proteomes" id="UP000679992">
    <property type="component" value="Unassembled WGS sequence"/>
</dbReference>
<organism evidence="3 4">
    <name type="scientific">Paenibacillus vini</name>
    <dbReference type="NCBI Taxonomy" id="1476024"/>
    <lineage>
        <taxon>Bacteria</taxon>
        <taxon>Bacillati</taxon>
        <taxon>Bacillota</taxon>
        <taxon>Bacilli</taxon>
        <taxon>Bacillales</taxon>
        <taxon>Paenibacillaceae</taxon>
        <taxon>Paenibacillus</taxon>
    </lineage>
</organism>
<evidence type="ECO:0000313" key="3">
    <source>
        <dbReference type="EMBL" id="GIP51329.1"/>
    </source>
</evidence>
<comment type="caution">
    <text evidence="3">The sequence shown here is derived from an EMBL/GenBank/DDBJ whole genome shotgun (WGS) entry which is preliminary data.</text>
</comment>
<dbReference type="RefSeq" id="WP_213653772.1">
    <property type="nucleotide sequence ID" value="NZ_BOSL01000001.1"/>
</dbReference>
<dbReference type="InterPro" id="IPR050404">
    <property type="entry name" value="Heme-degrading_MO"/>
</dbReference>
<dbReference type="InterPro" id="IPR011008">
    <property type="entry name" value="Dimeric_a/b-barrel"/>
</dbReference>
<reference evidence="3 4" key="1">
    <citation type="submission" date="2021-03" db="EMBL/GenBank/DDBJ databases">
        <title>Antimicrobial resistance genes in bacteria isolated from Japanese honey, and their potential for conferring macrolide and lincosamide resistance in the American foulbrood pathogen Paenibacillus larvae.</title>
        <authorList>
            <person name="Okamoto M."/>
            <person name="Kumagai M."/>
            <person name="Kanamori H."/>
            <person name="Takamatsu D."/>
        </authorList>
    </citation>
    <scope>NUCLEOTIDE SEQUENCE [LARGE SCALE GENOMIC DNA]</scope>
    <source>
        <strain evidence="3 4">J42TS3</strain>
    </source>
</reference>
<dbReference type="Pfam" id="PF03992">
    <property type="entry name" value="ABM"/>
    <property type="match status" value="1"/>
</dbReference>
<accession>A0ABQ4M5R6</accession>
<dbReference type="NCBIfam" id="NF009840">
    <property type="entry name" value="PRK13315.1"/>
    <property type="match status" value="1"/>
</dbReference>
<evidence type="ECO:0000313" key="4">
    <source>
        <dbReference type="Proteomes" id="UP000679992"/>
    </source>
</evidence>
<dbReference type="PANTHER" id="PTHR34474">
    <property type="entry name" value="SIGNAL TRANSDUCTION PROTEIN TRAP"/>
    <property type="match status" value="1"/>
</dbReference>
<protein>
    <recommendedName>
        <fullName evidence="2">ABM domain-containing protein</fullName>
    </recommendedName>
</protein>
<dbReference type="SUPFAM" id="SSF54909">
    <property type="entry name" value="Dimeric alpha+beta barrel"/>
    <property type="match status" value="1"/>
</dbReference>
<dbReference type="PANTHER" id="PTHR34474:SF4">
    <property type="entry name" value="HEME OXYGENASE (STAPHYLOBILIN-PRODUCING) 1"/>
    <property type="match status" value="1"/>
</dbReference>
<proteinExistence type="predicted"/>
<sequence length="113" mass="12208">MIVVTNRIKVKKGMAAAMAPRFTAAGPLDSSKGILKVEVLLTQNLTDYDELNVNTYWESIEDFHAWKDSDAFKAAHQRPGAGSGPSDGEAKKESPILGSELITYEVAGIKEIG</sequence>
<feature type="domain" description="ABM" evidence="2">
    <location>
        <begin position="2"/>
        <end position="97"/>
    </location>
</feature>
<name>A0ABQ4M5R6_9BACL</name>